<protein>
    <submittedName>
        <fullName evidence="2">Predicted protein</fullName>
    </submittedName>
</protein>
<keyword evidence="3" id="KW-1185">Reference proteome</keyword>
<dbReference type="HOGENOM" id="CLU_2870621_0_0_1"/>
<sequence length="64" mass="7603">MELYAEKKNPSLERWSTPTLSNGHMMDPTSKHKETNHSRWMIQPGPYLPAWQILKIAKQNNYYN</sequence>
<dbReference type="Proteomes" id="UP000008694">
    <property type="component" value="Unassembled WGS sequence"/>
</dbReference>
<organism evidence="3">
    <name type="scientific">Arabidopsis lyrata subsp. lyrata</name>
    <name type="common">Lyre-leaved rock-cress</name>
    <dbReference type="NCBI Taxonomy" id="81972"/>
    <lineage>
        <taxon>Eukaryota</taxon>
        <taxon>Viridiplantae</taxon>
        <taxon>Streptophyta</taxon>
        <taxon>Embryophyta</taxon>
        <taxon>Tracheophyta</taxon>
        <taxon>Spermatophyta</taxon>
        <taxon>Magnoliopsida</taxon>
        <taxon>eudicotyledons</taxon>
        <taxon>Gunneridae</taxon>
        <taxon>Pentapetalae</taxon>
        <taxon>rosids</taxon>
        <taxon>malvids</taxon>
        <taxon>Brassicales</taxon>
        <taxon>Brassicaceae</taxon>
        <taxon>Camelineae</taxon>
        <taxon>Arabidopsis</taxon>
    </lineage>
</organism>
<dbReference type="EMBL" id="GL348713">
    <property type="protein sequence ID" value="EFH69899.1"/>
    <property type="molecule type" value="Genomic_DNA"/>
</dbReference>
<accession>D7KFN0</accession>
<reference evidence="3" key="1">
    <citation type="journal article" date="2011" name="Nat. Genet.">
        <title>The Arabidopsis lyrata genome sequence and the basis of rapid genome size change.</title>
        <authorList>
            <person name="Hu T.T."/>
            <person name="Pattyn P."/>
            <person name="Bakker E.G."/>
            <person name="Cao J."/>
            <person name="Cheng J.-F."/>
            <person name="Clark R.M."/>
            <person name="Fahlgren N."/>
            <person name="Fawcett J.A."/>
            <person name="Grimwood J."/>
            <person name="Gundlach H."/>
            <person name="Haberer G."/>
            <person name="Hollister J.D."/>
            <person name="Ossowski S."/>
            <person name="Ottilar R.P."/>
            <person name="Salamov A.A."/>
            <person name="Schneeberger K."/>
            <person name="Spannagl M."/>
            <person name="Wang X."/>
            <person name="Yang L."/>
            <person name="Nasrallah M.E."/>
            <person name="Bergelson J."/>
            <person name="Carrington J.C."/>
            <person name="Gaut B.S."/>
            <person name="Schmutz J."/>
            <person name="Mayer K.F.X."/>
            <person name="Van de Peer Y."/>
            <person name="Grigoriev I.V."/>
            <person name="Nordborg M."/>
            <person name="Weigel D."/>
            <person name="Guo Y.-L."/>
        </authorList>
    </citation>
    <scope>NUCLEOTIDE SEQUENCE [LARGE SCALE GENOMIC DNA]</scope>
    <source>
        <strain evidence="3">cv. MN47</strain>
    </source>
</reference>
<evidence type="ECO:0000313" key="2">
    <source>
        <dbReference type="EMBL" id="EFH69899.1"/>
    </source>
</evidence>
<evidence type="ECO:0000256" key="1">
    <source>
        <dbReference type="SAM" id="MobiDB-lite"/>
    </source>
</evidence>
<evidence type="ECO:0000313" key="3">
    <source>
        <dbReference type="Proteomes" id="UP000008694"/>
    </source>
</evidence>
<dbReference type="AlphaFoldDB" id="D7KFN0"/>
<name>D7KFN0_ARALL</name>
<feature type="region of interest" description="Disordered" evidence="1">
    <location>
        <begin position="1"/>
        <end position="36"/>
    </location>
</feature>
<gene>
    <name evidence="2" type="ORF">ARALYDRAFT_890623</name>
</gene>
<dbReference type="Gramene" id="scaffold_103417.1">
    <property type="protein sequence ID" value="scaffold_103417.1"/>
    <property type="gene ID" value="scaffold_103417.1"/>
</dbReference>
<proteinExistence type="predicted"/>
<feature type="compositionally biased region" description="Basic and acidic residues" evidence="1">
    <location>
        <begin position="1"/>
        <end position="11"/>
    </location>
</feature>